<evidence type="ECO:0008006" key="3">
    <source>
        <dbReference type="Google" id="ProtNLM"/>
    </source>
</evidence>
<accession>A0A7J7IQ53</accession>
<proteinExistence type="predicted"/>
<reference evidence="1 2" key="1">
    <citation type="journal article" date="2020" name="J. Phycol.">
        <title>Comparative genome analysis reveals Cyanidiococcus gen. nov., a new extremophilic red algal genus sister to Cyanidioschyzon (Cyanidioschyzonaceae, Rhodophyta).</title>
        <authorList>
            <person name="Liu S.-L."/>
            <person name="Chiang Y.-R."/>
            <person name="Yoon H.S."/>
            <person name="Fu H.-Y."/>
        </authorList>
    </citation>
    <scope>NUCLEOTIDE SEQUENCE [LARGE SCALE GENOMIC DNA]</scope>
    <source>
        <strain evidence="1 2">THAL066</strain>
    </source>
</reference>
<keyword evidence="2" id="KW-1185">Reference proteome</keyword>
<protein>
    <recommendedName>
        <fullName evidence="3">Plastid lipid-associated protein/fibrillin conserved domain-containing protein</fullName>
    </recommendedName>
</protein>
<dbReference type="PANTHER" id="PTHR35690">
    <property type="entry name" value="OS01G0363500 PROTEIN"/>
    <property type="match status" value="1"/>
</dbReference>
<gene>
    <name evidence="1" type="ORF">F1559_003451</name>
</gene>
<evidence type="ECO:0000313" key="1">
    <source>
        <dbReference type="EMBL" id="KAF6005252.1"/>
    </source>
</evidence>
<sequence>MFGVPLLRASQSSGRAEKAASLCLTGKNFQSPAEAAKVLHRAADSVLLRGSKVETGRVSNPANAFEAQRPGTAAIGAALLHLEKCSKEKTSRLEAGTSAKMDDASIEGSWRLIYSISKRAQRALSERLSEESSDVNIRAGMYFPLEARIHFRTEPESPYHVRFVMNEAYLPLHLLGIQFAGPCVFMKKYNRLLFDFCELRLQSFGLLSPGVRYKKHEPRLEELSLQHRRRLPFFTFFYTDSFILAGRGRGGGLALWAEESDQN</sequence>
<organism evidence="1 2">
    <name type="scientific">Cyanidiococcus yangmingshanensis</name>
    <dbReference type="NCBI Taxonomy" id="2690220"/>
    <lineage>
        <taxon>Eukaryota</taxon>
        <taxon>Rhodophyta</taxon>
        <taxon>Bangiophyceae</taxon>
        <taxon>Cyanidiales</taxon>
        <taxon>Cyanidiaceae</taxon>
        <taxon>Cyanidiococcus</taxon>
    </lineage>
</organism>
<name>A0A7J7IQ53_9RHOD</name>
<comment type="caution">
    <text evidence="1">The sequence shown here is derived from an EMBL/GenBank/DDBJ whole genome shotgun (WGS) entry which is preliminary data.</text>
</comment>
<dbReference type="PANTHER" id="PTHR35690:SF1">
    <property type="entry name" value="OS01G0363500 PROTEIN"/>
    <property type="match status" value="1"/>
</dbReference>
<dbReference type="AlphaFoldDB" id="A0A7J7IQ53"/>
<dbReference type="EMBL" id="VWRR01000001">
    <property type="protein sequence ID" value="KAF6005252.1"/>
    <property type="molecule type" value="Genomic_DNA"/>
</dbReference>
<evidence type="ECO:0000313" key="2">
    <source>
        <dbReference type="Proteomes" id="UP000530660"/>
    </source>
</evidence>
<dbReference type="Proteomes" id="UP000530660">
    <property type="component" value="Unassembled WGS sequence"/>
</dbReference>